<organism evidence="6 7">
    <name type="scientific">Egibacter rhizosphaerae</name>
    <dbReference type="NCBI Taxonomy" id="1670831"/>
    <lineage>
        <taxon>Bacteria</taxon>
        <taxon>Bacillati</taxon>
        <taxon>Actinomycetota</taxon>
        <taxon>Nitriliruptoria</taxon>
        <taxon>Egibacterales</taxon>
        <taxon>Egibacteraceae</taxon>
        <taxon>Egibacter</taxon>
    </lineage>
</organism>
<dbReference type="GO" id="GO:0004252">
    <property type="term" value="F:serine-type endopeptidase activity"/>
    <property type="evidence" value="ECO:0007669"/>
    <property type="project" value="InterPro"/>
</dbReference>
<dbReference type="Pfam" id="PF04122">
    <property type="entry name" value="CW_binding_2"/>
    <property type="match status" value="3"/>
</dbReference>
<keyword evidence="3" id="KW-0378">Hydrolase</keyword>
<dbReference type="PROSITE" id="PS50240">
    <property type="entry name" value="TRYPSIN_DOM"/>
    <property type="match status" value="1"/>
</dbReference>
<evidence type="ECO:0000256" key="3">
    <source>
        <dbReference type="RuleBase" id="RU363034"/>
    </source>
</evidence>
<dbReference type="Proteomes" id="UP000291469">
    <property type="component" value="Chromosome"/>
</dbReference>
<evidence type="ECO:0000256" key="2">
    <source>
        <dbReference type="ARBA" id="ARBA00023157"/>
    </source>
</evidence>
<dbReference type="PRINTS" id="PR00722">
    <property type="entry name" value="CHYMOTRYPSIN"/>
</dbReference>
<feature type="chain" id="PRO_5038994535" evidence="4">
    <location>
        <begin position="36"/>
        <end position="608"/>
    </location>
</feature>
<dbReference type="CDD" id="cd00190">
    <property type="entry name" value="Tryp_SPc"/>
    <property type="match status" value="1"/>
</dbReference>
<dbReference type="PROSITE" id="PS00134">
    <property type="entry name" value="TRYPSIN_HIS"/>
    <property type="match status" value="1"/>
</dbReference>
<dbReference type="PANTHER" id="PTHR24276">
    <property type="entry name" value="POLYSERASE-RELATED"/>
    <property type="match status" value="1"/>
</dbReference>
<dbReference type="GO" id="GO:0006508">
    <property type="term" value="P:proteolysis"/>
    <property type="evidence" value="ECO:0007669"/>
    <property type="project" value="UniProtKB-KW"/>
</dbReference>
<keyword evidence="2" id="KW-1015">Disulfide bond</keyword>
<protein>
    <submittedName>
        <fullName evidence="6">Trypsin-like serine protease</fullName>
    </submittedName>
</protein>
<evidence type="ECO:0000313" key="6">
    <source>
        <dbReference type="EMBL" id="QBI19226.1"/>
    </source>
</evidence>
<dbReference type="PROSITE" id="PS00135">
    <property type="entry name" value="TRYPSIN_SER"/>
    <property type="match status" value="1"/>
</dbReference>
<dbReference type="Pfam" id="PF00089">
    <property type="entry name" value="Trypsin"/>
    <property type="match status" value="1"/>
</dbReference>
<dbReference type="InterPro" id="IPR050430">
    <property type="entry name" value="Peptidase_S1"/>
</dbReference>
<comment type="similarity">
    <text evidence="1">Belongs to the peptidase S1 family.</text>
</comment>
<dbReference type="InterPro" id="IPR001314">
    <property type="entry name" value="Peptidase_S1A"/>
</dbReference>
<dbReference type="InterPro" id="IPR009003">
    <property type="entry name" value="Peptidase_S1_PA"/>
</dbReference>
<dbReference type="SMART" id="SM00020">
    <property type="entry name" value="Tryp_SPc"/>
    <property type="match status" value="1"/>
</dbReference>
<dbReference type="RefSeq" id="WP_131154223.1">
    <property type="nucleotide sequence ID" value="NZ_CP036402.1"/>
</dbReference>
<accession>A0A411YDH9</accession>
<dbReference type="KEGG" id="erz:ER308_06515"/>
<dbReference type="SUPFAM" id="SSF50494">
    <property type="entry name" value="Trypsin-like serine proteases"/>
    <property type="match status" value="1"/>
</dbReference>
<evidence type="ECO:0000256" key="1">
    <source>
        <dbReference type="ARBA" id="ARBA00007664"/>
    </source>
</evidence>
<keyword evidence="3" id="KW-0720">Serine protease</keyword>
<dbReference type="OrthoDB" id="3657335at2"/>
<dbReference type="InterPro" id="IPR007253">
    <property type="entry name" value="Cell_wall-bd_2"/>
</dbReference>
<sequence>MTPMRPVPARPARARLLRGVLVASLVPAIALTSLAGAPAATESDDPETLDIQPRVVGGDEAEADDWPWTVAIVDRGDEAGETPRCAGSYLGDRWVLTAAHCVEDRGTEAAEDLDVRAEVADLRSGGVREPVVDEVVHPGFTGSEALADDVALLRTRERLGVATVPLASPGDWPAWSPGSSVEVAGWGATNPGGDEYPLALHSVQTPVVAPIDCADAFDEAELGDAFDAARTVCTGGVERGTCFGDSGGPLVGADRDGGTVQIGVVSSSVASDEATCGSAPDLYASVPAYLDWIVEKTGLAVEDLTRGDGGLTPARVGGSDGVSTSVALSEHAFAPGPDEVFVATADAFPDGLAGGALAAMHGPLLLVPPTGALPDDVAGELDRLGPESITILGGSAAIADEVEDQLGDWGDVRRLAGADRYATAAEVAGAWHETSTAIVATGEAFPDALSAIPLAAYRGPVLLTRPDSLPDATRSVLGERQPDRVLIVGGSAAVGTGVEQELERLVSNVERVGGEDRYATAAEVATHGDNWQGPPFVYLARGDDFRAALPAGVAASFHASPLGLLPPGEASEGRVSALAEVGAQRPVVVGDGISDGTAERVREALATP</sequence>
<dbReference type="InterPro" id="IPR033116">
    <property type="entry name" value="TRYPSIN_SER"/>
</dbReference>
<evidence type="ECO:0000259" key="5">
    <source>
        <dbReference type="PROSITE" id="PS50240"/>
    </source>
</evidence>
<dbReference type="AlphaFoldDB" id="A0A411YDH9"/>
<dbReference type="PANTHER" id="PTHR24276:SF98">
    <property type="entry name" value="FI18310P1-RELATED"/>
    <property type="match status" value="1"/>
</dbReference>
<dbReference type="EMBL" id="CP036402">
    <property type="protein sequence ID" value="QBI19226.1"/>
    <property type="molecule type" value="Genomic_DNA"/>
</dbReference>
<gene>
    <name evidence="6" type="ORF">ER308_06515</name>
</gene>
<name>A0A411YDH9_9ACTN</name>
<dbReference type="Gene3D" id="3.40.50.12090">
    <property type="match status" value="1"/>
</dbReference>
<dbReference type="InterPro" id="IPR018114">
    <property type="entry name" value="TRYPSIN_HIS"/>
</dbReference>
<dbReference type="Gene3D" id="2.40.10.10">
    <property type="entry name" value="Trypsin-like serine proteases"/>
    <property type="match status" value="1"/>
</dbReference>
<dbReference type="InterPro" id="IPR001254">
    <property type="entry name" value="Trypsin_dom"/>
</dbReference>
<proteinExistence type="inferred from homology"/>
<dbReference type="InterPro" id="IPR043504">
    <property type="entry name" value="Peptidase_S1_PA_chymotrypsin"/>
</dbReference>
<feature type="signal peptide" evidence="4">
    <location>
        <begin position="1"/>
        <end position="35"/>
    </location>
</feature>
<keyword evidence="7" id="KW-1185">Reference proteome</keyword>
<evidence type="ECO:0000256" key="4">
    <source>
        <dbReference type="SAM" id="SignalP"/>
    </source>
</evidence>
<keyword evidence="4" id="KW-0732">Signal</keyword>
<reference evidence="6 7" key="1">
    <citation type="submission" date="2019-01" db="EMBL/GenBank/DDBJ databases">
        <title>Egibacter rhizosphaerae EGI 80759T.</title>
        <authorList>
            <person name="Chen D.-D."/>
            <person name="Tian Y."/>
            <person name="Jiao J.-Y."/>
            <person name="Zhang X.-T."/>
            <person name="Zhang Y.-G."/>
            <person name="Zhang Y."/>
            <person name="Xiao M."/>
            <person name="Shu W.-S."/>
            <person name="Li W.-J."/>
        </authorList>
    </citation>
    <scope>NUCLEOTIDE SEQUENCE [LARGE SCALE GENOMIC DNA]</scope>
    <source>
        <strain evidence="6 7">EGI 80759</strain>
    </source>
</reference>
<keyword evidence="3 6" id="KW-0645">Protease</keyword>
<feature type="domain" description="Peptidase S1" evidence="5">
    <location>
        <begin position="55"/>
        <end position="298"/>
    </location>
</feature>
<evidence type="ECO:0000313" key="7">
    <source>
        <dbReference type="Proteomes" id="UP000291469"/>
    </source>
</evidence>